<organism evidence="4 5">
    <name type="scientific">Colletotrichum gloeosporioides</name>
    <name type="common">Anthracnose fungus</name>
    <name type="synonym">Glomerella cingulata</name>
    <dbReference type="NCBI Taxonomy" id="474922"/>
    <lineage>
        <taxon>Eukaryota</taxon>
        <taxon>Fungi</taxon>
        <taxon>Dikarya</taxon>
        <taxon>Ascomycota</taxon>
        <taxon>Pezizomycotina</taxon>
        <taxon>Sordariomycetes</taxon>
        <taxon>Hypocreomycetidae</taxon>
        <taxon>Glomerellales</taxon>
        <taxon>Glomerellaceae</taxon>
        <taxon>Colletotrichum</taxon>
        <taxon>Colletotrichum gloeosporioides species complex</taxon>
    </lineage>
</organism>
<reference evidence="4" key="1">
    <citation type="journal article" date="2020" name="Phytopathology">
        <title>Genome sequence and comparative analysis of Colletotrichum gloeosporioides isolated from Liriodendron leaves.</title>
        <authorList>
            <person name="Fu F.F."/>
            <person name="Hao Z."/>
            <person name="Wang P."/>
            <person name="Lu Y."/>
            <person name="Xue L.J."/>
            <person name="Wei G."/>
            <person name="Tian Y."/>
            <person name="Baishi H."/>
            <person name="Xu H."/>
            <person name="Shi J."/>
            <person name="Cheng T."/>
            <person name="Wang G."/>
            <person name="Yi Y."/>
            <person name="Chen J."/>
        </authorList>
    </citation>
    <scope>NUCLEOTIDE SEQUENCE</scope>
    <source>
        <strain evidence="4">Lc1</strain>
    </source>
</reference>
<evidence type="ECO:0008006" key="6">
    <source>
        <dbReference type="Google" id="ProtNLM"/>
    </source>
</evidence>
<accession>A0A8H4CDD5</accession>
<comment type="caution">
    <text evidence="4">The sequence shown here is derived from an EMBL/GenBank/DDBJ whole genome shotgun (WGS) entry which is preliminary data.</text>
</comment>
<dbReference type="Proteomes" id="UP000613401">
    <property type="component" value="Unassembled WGS sequence"/>
</dbReference>
<proteinExistence type="predicted"/>
<feature type="domain" description="AAA+ ATPase lid" evidence="3">
    <location>
        <begin position="137"/>
        <end position="201"/>
    </location>
</feature>
<dbReference type="InterPro" id="IPR056599">
    <property type="entry name" value="AAA_lid_fung"/>
</dbReference>
<dbReference type="GO" id="GO:0016887">
    <property type="term" value="F:ATP hydrolysis activity"/>
    <property type="evidence" value="ECO:0007669"/>
    <property type="project" value="InterPro"/>
</dbReference>
<feature type="region of interest" description="Disordered" evidence="1">
    <location>
        <begin position="205"/>
        <end position="293"/>
    </location>
</feature>
<dbReference type="GO" id="GO:0005524">
    <property type="term" value="F:ATP binding"/>
    <property type="evidence" value="ECO:0007669"/>
    <property type="project" value="InterPro"/>
</dbReference>
<dbReference type="InterPro" id="IPR003959">
    <property type="entry name" value="ATPase_AAA_core"/>
</dbReference>
<evidence type="ECO:0000259" key="2">
    <source>
        <dbReference type="Pfam" id="PF00004"/>
    </source>
</evidence>
<dbReference type="AlphaFoldDB" id="A0A8H4CDD5"/>
<feature type="domain" description="ATPase AAA-type core" evidence="2">
    <location>
        <begin position="2"/>
        <end position="86"/>
    </location>
</feature>
<dbReference type="Pfam" id="PF00004">
    <property type="entry name" value="AAA"/>
    <property type="match status" value="1"/>
</dbReference>
<dbReference type="RefSeq" id="XP_045261104.1">
    <property type="nucleotide sequence ID" value="XM_045414982.1"/>
</dbReference>
<gene>
    <name evidence="4" type="ORF">GCG54_00015167</name>
</gene>
<feature type="compositionally biased region" description="Basic and acidic residues" evidence="1">
    <location>
        <begin position="207"/>
        <end position="224"/>
    </location>
</feature>
<feature type="compositionally biased region" description="Polar residues" evidence="1">
    <location>
        <begin position="241"/>
        <end position="250"/>
    </location>
</feature>
<feature type="compositionally biased region" description="Low complexity" evidence="1">
    <location>
        <begin position="251"/>
        <end position="262"/>
    </location>
</feature>
<dbReference type="PANTHER" id="PTHR46411:SF2">
    <property type="entry name" value="AAA+ ATPASE DOMAIN-CONTAINING PROTEIN"/>
    <property type="match status" value="1"/>
</dbReference>
<dbReference type="Pfam" id="PF23232">
    <property type="entry name" value="AAA_lid_13"/>
    <property type="match status" value="1"/>
</dbReference>
<evidence type="ECO:0000313" key="4">
    <source>
        <dbReference type="EMBL" id="KAF3801945.1"/>
    </source>
</evidence>
<dbReference type="PANTHER" id="PTHR46411">
    <property type="entry name" value="FAMILY ATPASE, PUTATIVE-RELATED"/>
    <property type="match status" value="1"/>
</dbReference>
<dbReference type="GeneID" id="69022272"/>
<keyword evidence="5" id="KW-1185">Reference proteome</keyword>
<protein>
    <recommendedName>
        <fullName evidence="6">ATPase AAA-type core domain-containing protein</fullName>
    </recommendedName>
</protein>
<reference evidence="4" key="2">
    <citation type="submission" date="2020-03" db="EMBL/GenBank/DDBJ databases">
        <authorList>
            <person name="Fu F.-F."/>
            <person name="Chen J."/>
        </authorList>
    </citation>
    <scope>NUCLEOTIDE SEQUENCE</scope>
    <source>
        <strain evidence="4">Lc1</strain>
    </source>
</reference>
<dbReference type="EMBL" id="WVTB01000066">
    <property type="protein sequence ID" value="KAF3801945.1"/>
    <property type="molecule type" value="Genomic_DNA"/>
</dbReference>
<sequence>MGTSPRELEKALEINFALATRWGCILLLDEADVFLSQRTMNDVTRNALVAVFLRILEYHSGVLFLTTNRVGSFDEAFMSRIHISLHYPAFTMSETMKVFEHNLDLIQRRYTQSGRPLRIFRPSIMEYVSGHIVNTKSNWLPFHPWNGRQIRNACQTAIALAELSAREDPHDNTVYLKADHFRVPHEASMEFNHYLDAVRGANSFDSSRLERRDDWPSRDREKRPPWANKWTQGGRPDRSRSQSPIASTPGSNISSVRGSSSSKPDNQNEVPAGRIPAKYENEDPDQSFGTPIGIHMRSKIPLPVFGGCSLGEKISKEGPH</sequence>
<dbReference type="InterPro" id="IPR027417">
    <property type="entry name" value="P-loop_NTPase"/>
</dbReference>
<dbReference type="SUPFAM" id="SSF52540">
    <property type="entry name" value="P-loop containing nucleoside triphosphate hydrolases"/>
    <property type="match status" value="1"/>
</dbReference>
<evidence type="ECO:0000256" key="1">
    <source>
        <dbReference type="SAM" id="MobiDB-lite"/>
    </source>
</evidence>
<evidence type="ECO:0000259" key="3">
    <source>
        <dbReference type="Pfam" id="PF23232"/>
    </source>
</evidence>
<dbReference type="Gene3D" id="3.40.50.300">
    <property type="entry name" value="P-loop containing nucleotide triphosphate hydrolases"/>
    <property type="match status" value="1"/>
</dbReference>
<evidence type="ECO:0000313" key="5">
    <source>
        <dbReference type="Proteomes" id="UP000613401"/>
    </source>
</evidence>
<name>A0A8H4CDD5_COLGL</name>